<accession>A0ABP1G697</accession>
<feature type="region of interest" description="Disordered" evidence="1">
    <location>
        <begin position="1107"/>
        <end position="1131"/>
    </location>
</feature>
<dbReference type="EMBL" id="CAXHTA020000015">
    <property type="protein sequence ID" value="CAL5226059.1"/>
    <property type="molecule type" value="Genomic_DNA"/>
</dbReference>
<reference evidence="3 4" key="1">
    <citation type="submission" date="2024-06" db="EMBL/GenBank/DDBJ databases">
        <authorList>
            <person name="Kraege A."/>
            <person name="Thomma B."/>
        </authorList>
    </citation>
    <scope>NUCLEOTIDE SEQUENCE [LARGE SCALE GENOMIC DNA]</scope>
</reference>
<organism evidence="3 4">
    <name type="scientific">Coccomyxa viridis</name>
    <dbReference type="NCBI Taxonomy" id="1274662"/>
    <lineage>
        <taxon>Eukaryota</taxon>
        <taxon>Viridiplantae</taxon>
        <taxon>Chlorophyta</taxon>
        <taxon>core chlorophytes</taxon>
        <taxon>Trebouxiophyceae</taxon>
        <taxon>Trebouxiophyceae incertae sedis</taxon>
        <taxon>Coccomyxaceae</taxon>
        <taxon>Coccomyxa</taxon>
    </lineage>
</organism>
<dbReference type="PROSITE" id="PS50878">
    <property type="entry name" value="RT_POL"/>
    <property type="match status" value="1"/>
</dbReference>
<proteinExistence type="predicted"/>
<dbReference type="InterPro" id="IPR043502">
    <property type="entry name" value="DNA/RNA_pol_sf"/>
</dbReference>
<evidence type="ECO:0000256" key="1">
    <source>
        <dbReference type="SAM" id="MobiDB-lite"/>
    </source>
</evidence>
<evidence type="ECO:0000313" key="3">
    <source>
        <dbReference type="EMBL" id="CAL5226059.1"/>
    </source>
</evidence>
<dbReference type="InterPro" id="IPR005135">
    <property type="entry name" value="Endo/exonuclease/phosphatase"/>
</dbReference>
<dbReference type="PANTHER" id="PTHR19446">
    <property type="entry name" value="REVERSE TRANSCRIPTASES"/>
    <property type="match status" value="1"/>
</dbReference>
<evidence type="ECO:0000259" key="2">
    <source>
        <dbReference type="PROSITE" id="PS50878"/>
    </source>
</evidence>
<comment type="caution">
    <text evidence="3">The sequence shown here is derived from an EMBL/GenBank/DDBJ whole genome shotgun (WGS) entry which is preliminary data.</text>
</comment>
<dbReference type="CDD" id="cd01650">
    <property type="entry name" value="RT_nLTR_like"/>
    <property type="match status" value="1"/>
</dbReference>
<dbReference type="Pfam" id="PF03372">
    <property type="entry name" value="Exo_endo_phos"/>
    <property type="match status" value="1"/>
</dbReference>
<dbReference type="SUPFAM" id="SSF56672">
    <property type="entry name" value="DNA/RNA polymerases"/>
    <property type="match status" value="1"/>
</dbReference>
<dbReference type="CDD" id="cd09076">
    <property type="entry name" value="L1-EN"/>
    <property type="match status" value="1"/>
</dbReference>
<dbReference type="Gene3D" id="3.60.10.10">
    <property type="entry name" value="Endonuclease/exonuclease/phosphatase"/>
    <property type="match status" value="1"/>
</dbReference>
<dbReference type="Pfam" id="PF00078">
    <property type="entry name" value="RVT_1"/>
    <property type="match status" value="1"/>
</dbReference>
<dbReference type="InterPro" id="IPR000477">
    <property type="entry name" value="RT_dom"/>
</dbReference>
<dbReference type="InterPro" id="IPR036691">
    <property type="entry name" value="Endo/exonu/phosph_ase_sf"/>
</dbReference>
<name>A0ABP1G697_9CHLO</name>
<keyword evidence="4" id="KW-1185">Reference proteome</keyword>
<sequence>MSRQRQPSLRLLSLNVNGLWSADKRRTLFSLLHRDRWDVVLLQETHHTDDTEAQAWTQEGPHGLRPNWSGPSFWCHGSPTSRGVAILLRPAADIADITLRHQAEDGRALSIDFSFAGGAFTAVSVYAPCVAAQRAAYFTHTLLPSLPTDRQLLVGGDFNCVAGQLDVLGPDSSVLGRTTGYYDGLRIAETDRQLFDIWRDRYPDRQTFTHAGSQSSARLDRWLVSEQLRRWISTAPDALDQTAGYPGDHQGVTLSLTAPGGTYFGRAAWRMPLHLLDDEGFCTEIADVITAYLQDHPTSELLSRGQRWVHLKRHLRLRATTAALRTAWARRQALRALEMDSRTAQAQYEANPADAASLLAWRQAHHLLQQLNAAASHSAAVQAGVVWQHYGEQSTFWFYHLARERQAQTTITQLHTSTEPLQTVTLDSFESTQQAAQALETYYSASTPEGLFAPPQTSLDAQDALLEAVDRHLTPAQQQQGEGAAGDGSISLEDLTQALSSLPRGKAPGFDGLPYEFYQRFWEQLGPELTAVLQAAFQPDGPGQLPPDMTEGRITLLYKGKGLDRALPASYRPITLLNTDYKLAARVLADRLGPLLNHVVDSTQTGFLPQRWIGDNILAHLEIIAWYQRTQQPGVLLFLDFEKAFDRLDRPWLQRCMAATGFGAGAQRWVSLMHASTSAKVAFNGWHTQRFPVQSGVFQGSPLSPLLFVLAVQPMSAHARQLATQQGLHGLRLPDGQASPFLHLHADDTTVHASTPADAQAVLDGSIALHVDATGARLQRSKSIGMGIGSLQHLVGPDQATGITFSAAGTSVRHLGIPLSTDAGRAAETLYADILQRLHTRIARWSGFRLSLLGRAHVAKQVLVSMFTYHGTFIPVPEQLLRQLCTAVYTFVAANRPVVAGAAHLYPSRDVSSRAVDQGGIALVDIRAQLTALQAKIIGRLLEPEHIAWKAFFDSWLSIFFLFFNASHSRADPQHTSTAAAHLAAWQIPALLQLQHPLHQCASAGTARTQPALQQEVTLLLDSMPASWAAHVCGPAPQPTHLVSAAAGDSRVFCPDADGQLIHTYTVTPTAALQPALPLPEASQQPPLPADLRPVLVMDWDPTRPWHPRHMGPQARAGDADAVPAQPQPQPQLAISPHLVGAWSAGVIDPRSWGFGSEPAHEYVVRTRAGRLRTLRRTIAGLPDAVSSMRPAIWPAEYGDEHSGIRRLESRWAAAWDHRQQLQPQTACQEQLATLSHVMLSCPVSRAVWHWFAATWTAVTQQPAPPLHADLLLADDRRGPWQPAAGLDSLWQRLRLLVITQLWDAYCRARSRPEQPTQPAHIAARVISAARIQMRRDWLLVGSDIRLRAGVLSHWLRGRQPTMTAEAFQSRWCHEEVLCSRPAEVTEPPHMHWTAAHPVPLPR</sequence>
<dbReference type="SUPFAM" id="SSF56219">
    <property type="entry name" value="DNase I-like"/>
    <property type="match status" value="1"/>
</dbReference>
<evidence type="ECO:0000313" key="4">
    <source>
        <dbReference type="Proteomes" id="UP001497392"/>
    </source>
</evidence>
<gene>
    <name evidence="3" type="primary">g8872</name>
    <name evidence="3" type="ORF">VP750_LOCUS7965</name>
</gene>
<feature type="domain" description="Reverse transcriptase" evidence="2">
    <location>
        <begin position="538"/>
        <end position="819"/>
    </location>
</feature>
<dbReference type="Proteomes" id="UP001497392">
    <property type="component" value="Unassembled WGS sequence"/>
</dbReference>
<protein>
    <submittedName>
        <fullName evidence="3">G8872 protein</fullName>
    </submittedName>
</protein>